<dbReference type="InterPro" id="IPR009057">
    <property type="entry name" value="Homeodomain-like_sf"/>
</dbReference>
<dbReference type="NCBIfam" id="TIGR00229">
    <property type="entry name" value="sensory_box"/>
    <property type="match status" value="1"/>
</dbReference>
<dbReference type="Gene3D" id="3.40.50.300">
    <property type="entry name" value="P-loop containing nucleotide triphosphate hydrolases"/>
    <property type="match status" value="1"/>
</dbReference>
<evidence type="ECO:0000256" key="5">
    <source>
        <dbReference type="ARBA" id="ARBA00023163"/>
    </source>
</evidence>
<dbReference type="InterPro" id="IPR013767">
    <property type="entry name" value="PAS_fold"/>
</dbReference>
<dbReference type="GO" id="GO:0006355">
    <property type="term" value="P:regulation of DNA-templated transcription"/>
    <property type="evidence" value="ECO:0007669"/>
    <property type="project" value="InterPro"/>
</dbReference>
<dbReference type="SUPFAM" id="SSF46689">
    <property type="entry name" value="Homeodomain-like"/>
    <property type="match status" value="1"/>
</dbReference>
<dbReference type="InterPro" id="IPR002078">
    <property type="entry name" value="Sigma_54_int"/>
</dbReference>
<dbReference type="InterPro" id="IPR027417">
    <property type="entry name" value="P-loop_NTPase"/>
</dbReference>
<dbReference type="InterPro" id="IPR058031">
    <property type="entry name" value="AAA_lid_NorR"/>
</dbReference>
<dbReference type="PROSITE" id="PS50112">
    <property type="entry name" value="PAS"/>
    <property type="match status" value="1"/>
</dbReference>
<dbReference type="PROSITE" id="PS00675">
    <property type="entry name" value="SIGMA54_INTERACT_1"/>
    <property type="match status" value="1"/>
</dbReference>
<dbReference type="SMART" id="SM00091">
    <property type="entry name" value="PAS"/>
    <property type="match status" value="1"/>
</dbReference>
<keyword evidence="5" id="KW-0804">Transcription</keyword>
<dbReference type="Pfam" id="PF00158">
    <property type="entry name" value="Sigma54_activat"/>
    <property type="match status" value="1"/>
</dbReference>
<dbReference type="InterPro" id="IPR000014">
    <property type="entry name" value="PAS"/>
</dbReference>
<dbReference type="EMBL" id="VLXZ01000005">
    <property type="protein sequence ID" value="TSB46533.1"/>
    <property type="molecule type" value="Genomic_DNA"/>
</dbReference>
<evidence type="ECO:0000256" key="3">
    <source>
        <dbReference type="ARBA" id="ARBA00023015"/>
    </source>
</evidence>
<protein>
    <submittedName>
        <fullName evidence="8">PAS domain-containing protein</fullName>
    </submittedName>
</protein>
<dbReference type="PROSITE" id="PS00676">
    <property type="entry name" value="SIGMA54_INTERACT_2"/>
    <property type="match status" value="1"/>
</dbReference>
<dbReference type="PANTHER" id="PTHR32071:SF57">
    <property type="entry name" value="C4-DICARBOXYLATE TRANSPORT TRANSCRIPTIONAL REGULATORY PROTEIN DCTD"/>
    <property type="match status" value="1"/>
</dbReference>
<dbReference type="InterPro" id="IPR003593">
    <property type="entry name" value="AAA+_ATPase"/>
</dbReference>
<dbReference type="Gene3D" id="1.10.8.60">
    <property type="match status" value="1"/>
</dbReference>
<evidence type="ECO:0000256" key="1">
    <source>
        <dbReference type="ARBA" id="ARBA00022741"/>
    </source>
</evidence>
<dbReference type="Pfam" id="PF00989">
    <property type="entry name" value="PAS"/>
    <property type="match status" value="1"/>
</dbReference>
<dbReference type="FunFam" id="3.40.50.300:FF:000006">
    <property type="entry name" value="DNA-binding transcriptional regulator NtrC"/>
    <property type="match status" value="1"/>
</dbReference>
<feature type="domain" description="PAS" evidence="7">
    <location>
        <begin position="1"/>
        <end position="47"/>
    </location>
</feature>
<dbReference type="PROSITE" id="PS50045">
    <property type="entry name" value="SIGMA54_INTERACT_4"/>
    <property type="match status" value="1"/>
</dbReference>
<dbReference type="CDD" id="cd00130">
    <property type="entry name" value="PAS"/>
    <property type="match status" value="1"/>
</dbReference>
<dbReference type="InterPro" id="IPR025944">
    <property type="entry name" value="Sigma_54_int_dom_CS"/>
</dbReference>
<keyword evidence="1" id="KW-0547">Nucleotide-binding</keyword>
<name>A0A553ZYL1_9BACI</name>
<dbReference type="SUPFAM" id="SSF55785">
    <property type="entry name" value="PYP-like sensor domain (PAS domain)"/>
    <property type="match status" value="1"/>
</dbReference>
<dbReference type="GO" id="GO:0005524">
    <property type="term" value="F:ATP binding"/>
    <property type="evidence" value="ECO:0007669"/>
    <property type="project" value="UniProtKB-KW"/>
</dbReference>
<gene>
    <name evidence="8" type="ORF">FN960_09205</name>
</gene>
<evidence type="ECO:0000256" key="2">
    <source>
        <dbReference type="ARBA" id="ARBA00022840"/>
    </source>
</evidence>
<dbReference type="GO" id="GO:0043565">
    <property type="term" value="F:sequence-specific DNA binding"/>
    <property type="evidence" value="ECO:0007669"/>
    <property type="project" value="InterPro"/>
</dbReference>
<keyword evidence="9" id="KW-1185">Reference proteome</keyword>
<dbReference type="Proteomes" id="UP000318521">
    <property type="component" value="Unassembled WGS sequence"/>
</dbReference>
<evidence type="ECO:0000313" key="8">
    <source>
        <dbReference type="EMBL" id="TSB46533.1"/>
    </source>
</evidence>
<evidence type="ECO:0000313" key="9">
    <source>
        <dbReference type="Proteomes" id="UP000318521"/>
    </source>
</evidence>
<feature type="domain" description="Sigma-54 factor interaction" evidence="6">
    <location>
        <begin position="137"/>
        <end position="367"/>
    </location>
</feature>
<dbReference type="Pfam" id="PF25601">
    <property type="entry name" value="AAA_lid_14"/>
    <property type="match status" value="1"/>
</dbReference>
<organism evidence="8 9">
    <name type="scientific">Alkalicoccobacillus porphyridii</name>
    <dbReference type="NCBI Taxonomy" id="2597270"/>
    <lineage>
        <taxon>Bacteria</taxon>
        <taxon>Bacillati</taxon>
        <taxon>Bacillota</taxon>
        <taxon>Bacilli</taxon>
        <taxon>Bacillales</taxon>
        <taxon>Bacillaceae</taxon>
        <taxon>Alkalicoccobacillus</taxon>
    </lineage>
</organism>
<dbReference type="Gene3D" id="3.30.450.20">
    <property type="entry name" value="PAS domain"/>
    <property type="match status" value="1"/>
</dbReference>
<dbReference type="InterPro" id="IPR025943">
    <property type="entry name" value="Sigma_54_int_dom_ATP-bd_2"/>
</dbReference>
<dbReference type="InterPro" id="IPR035965">
    <property type="entry name" value="PAS-like_dom_sf"/>
</dbReference>
<keyword evidence="3" id="KW-0805">Transcription regulation</keyword>
<dbReference type="Gene3D" id="1.10.10.60">
    <property type="entry name" value="Homeodomain-like"/>
    <property type="match status" value="1"/>
</dbReference>
<dbReference type="Pfam" id="PF02954">
    <property type="entry name" value="HTH_8"/>
    <property type="match status" value="1"/>
</dbReference>
<keyword evidence="4" id="KW-0238">DNA-binding</keyword>
<accession>A0A553ZYL1</accession>
<keyword evidence="2" id="KW-0067">ATP-binding</keyword>
<comment type="caution">
    <text evidence="8">The sequence shown here is derived from an EMBL/GenBank/DDBJ whole genome shotgun (WGS) entry which is preliminary data.</text>
</comment>
<sequence>MNVLAAINSIQDGILIIDEKGIVQKINPEYTSITGVEEHEIIGKPLLEVRPEAQLIQTLEDQIVQIGVYRNVNGREYVVDMAPIHEKGKLIGAVSICKGKQEVIQLSKTILKQKEQISWLEKKVQSSYQATHHFDSIIGSTNGLSDVTNMAKKAAQAPFPILITGESGTGKELYAQAIHQASKSASHSFVPINCAAIPKDLIESELFGYENGAFTSAKKGGKIGLFELADGGTIFLDEIGEMPYLLQSKLLRFLQEGTIRKIGGLKEKNIQTRIIAATNQSLHDLVRKGLFRDDLYYRLCVLQLQIPPLRERKDDIPLIVHALIENQGKEWVHKHPVIHEEAVECLKNYDWPGNVRELKNALQYALCMMEGSIIEKHHLPKHILNRAKQTESHSNSNIIYPSTTLKAGVDQAEEQIIKQALAQCHNKLDSKKDAAKLLNISLATLYNKMKKYQLN</sequence>
<dbReference type="AlphaFoldDB" id="A0A553ZYL1"/>
<dbReference type="PANTHER" id="PTHR32071">
    <property type="entry name" value="TRANSCRIPTIONAL REGULATORY PROTEIN"/>
    <property type="match status" value="1"/>
</dbReference>
<proteinExistence type="predicted"/>
<dbReference type="CDD" id="cd00009">
    <property type="entry name" value="AAA"/>
    <property type="match status" value="1"/>
</dbReference>
<dbReference type="InterPro" id="IPR002197">
    <property type="entry name" value="HTH_Fis"/>
</dbReference>
<reference evidence="8 9" key="1">
    <citation type="submission" date="2019-07" db="EMBL/GenBank/DDBJ databases">
        <authorList>
            <person name="Park Y.J."/>
            <person name="Jeong S.E."/>
            <person name="Jung H.S."/>
        </authorList>
    </citation>
    <scope>NUCLEOTIDE SEQUENCE [LARGE SCALE GENOMIC DNA]</scope>
    <source>
        <strain evidence="9">P16(2019)</strain>
    </source>
</reference>
<evidence type="ECO:0000259" key="6">
    <source>
        <dbReference type="PROSITE" id="PS50045"/>
    </source>
</evidence>
<dbReference type="SUPFAM" id="SSF52540">
    <property type="entry name" value="P-loop containing nucleoside triphosphate hydrolases"/>
    <property type="match status" value="1"/>
</dbReference>
<dbReference type="PROSITE" id="PS00688">
    <property type="entry name" value="SIGMA54_INTERACT_3"/>
    <property type="match status" value="1"/>
</dbReference>
<dbReference type="InterPro" id="IPR025662">
    <property type="entry name" value="Sigma_54_int_dom_ATP-bd_1"/>
</dbReference>
<evidence type="ECO:0000256" key="4">
    <source>
        <dbReference type="ARBA" id="ARBA00023125"/>
    </source>
</evidence>
<dbReference type="SMART" id="SM00382">
    <property type="entry name" value="AAA"/>
    <property type="match status" value="1"/>
</dbReference>
<dbReference type="OrthoDB" id="9771372at2"/>
<evidence type="ECO:0000259" key="7">
    <source>
        <dbReference type="PROSITE" id="PS50112"/>
    </source>
</evidence>